<dbReference type="GO" id="GO:0042575">
    <property type="term" value="C:DNA polymerase complex"/>
    <property type="evidence" value="ECO:0007669"/>
    <property type="project" value="UniProtKB-ARBA"/>
</dbReference>
<feature type="compositionally biased region" description="Basic and acidic residues" evidence="10">
    <location>
        <begin position="82"/>
        <end position="98"/>
    </location>
</feature>
<keyword evidence="6" id="KW-0255">Endonuclease</keyword>
<dbReference type="CDD" id="cd01647">
    <property type="entry name" value="RT_LTR"/>
    <property type="match status" value="1"/>
</dbReference>
<feature type="region of interest" description="Disordered" evidence="10">
    <location>
        <begin position="80"/>
        <end position="110"/>
    </location>
</feature>
<dbReference type="STRING" id="151549.A0A4C1ZK65"/>
<dbReference type="Pfam" id="PF17921">
    <property type="entry name" value="Integrase_H2C2"/>
    <property type="match status" value="1"/>
</dbReference>
<dbReference type="SUPFAM" id="SSF53098">
    <property type="entry name" value="Ribonuclease H-like"/>
    <property type="match status" value="1"/>
</dbReference>
<evidence type="ECO:0000256" key="8">
    <source>
        <dbReference type="ARBA" id="ARBA00022918"/>
    </source>
</evidence>
<keyword evidence="4" id="KW-0548">Nucleotidyltransferase</keyword>
<keyword evidence="9" id="KW-0175">Coiled coil</keyword>
<dbReference type="InterPro" id="IPR036397">
    <property type="entry name" value="RNaseH_sf"/>
</dbReference>
<dbReference type="Gene3D" id="3.10.10.10">
    <property type="entry name" value="HIV Type 1 Reverse Transcriptase, subunit A, domain 1"/>
    <property type="match status" value="1"/>
</dbReference>
<dbReference type="GO" id="GO:0015074">
    <property type="term" value="P:DNA integration"/>
    <property type="evidence" value="ECO:0007669"/>
    <property type="project" value="InterPro"/>
</dbReference>
<evidence type="ECO:0000256" key="2">
    <source>
        <dbReference type="ARBA" id="ARBA00022670"/>
    </source>
</evidence>
<dbReference type="InterPro" id="IPR001584">
    <property type="entry name" value="Integrase_cat-core"/>
</dbReference>
<dbReference type="Gene3D" id="3.30.70.270">
    <property type="match status" value="2"/>
</dbReference>
<evidence type="ECO:0000256" key="5">
    <source>
        <dbReference type="ARBA" id="ARBA00022722"/>
    </source>
</evidence>
<evidence type="ECO:0000256" key="3">
    <source>
        <dbReference type="ARBA" id="ARBA00022679"/>
    </source>
</evidence>
<name>A0A4C1ZK65_EUMVA</name>
<evidence type="ECO:0000313" key="14">
    <source>
        <dbReference type="Proteomes" id="UP000299102"/>
    </source>
</evidence>
<keyword evidence="3" id="KW-0808">Transferase</keyword>
<dbReference type="FunFam" id="3.30.70.270:FF:000026">
    <property type="entry name" value="Transposon Ty3-G Gag-Pol polyprotein"/>
    <property type="match status" value="1"/>
</dbReference>
<sequence>MNPATYRAYFDEIPVQPEKFEVKTAHALSQHEGSITTPPWNRIFKKQVEVPHKFYLFHFSDKYNVLFGIPTPVSITANAAHGSEKAAEETFKGKRDTPSDSPWASPVHLVSKKPDSTGHKKFRLVIDYRKLNEKTRSDRYPLPNIEDILTQLNNCKYFSTIDLTSGYHQIPMDNNSIEKTAFITPEGHYEFLRMPFGLKNAPATFQRMMNDILKGLIGNICLVYLDDIIIYSENKKQHLERLKKVFDALQSQFKDKQNKCKFLKTEVEFLGHKLTPQGIRPTQDKIEAITKFPLPRTIKETKSFLGLIGYYRKFIPNMSKIIKPLTNLTKKAEKFIITDEVKLAFKQSKDLLTNAPILSYPDYNSTFTLTTDASDKALGAVLSQNQHPIAYASRTLSETERPYNTTEKELLAVLWACQHFRPYIYGRKFNLETDHQPLTWLSKLKEPNAKLTRWRLRLQEYDYDIKHTKGRENKVADALSRIELQNNESNAATVHSNNDDDETGIPIVDGFAHSRKNRIFLQESPTPKWRRDKNDVYIKIPLVNFDTEFSKNWKKYIDPKKTDYAVVTQNEKLFYKLSEFYRKNVDKNSLKLKRYTEILTEINDREQQLKLMESAHEMNDAHIGSTLMYETLKKQYYWKKLKDDVLKYVHNCSVCQRNKYERRLPKTPLEYTITPEAPLQIWHIDTLVIDGTQYLTAIDKFTKYFAAEKIEGNDSISYIRSLTKIIKYLGKPKHVIHDPDKLMNSLTFKEHLTNLLSIDVHQTSIRHHTSNGDIERAHSTIIEKYRVIRELHPGEDKEELMALTITCYNSTEHSVTKCTPHQALFGLEPNQIEIPDEAILLQNYNKKRYDLLRNLHNAMIDNMDLAKGERIKRENRKRKITEPIEKGTSVYIPNHKHRRNKKEPPFVGPYPVIKTLPRNTYLILGPRNNKMKYHKDELRIAELPSTQHGESSRLSSNPTGPLIEISHGPAMKINDTEYIPATFHDVNTAVCKTSRTKEVRPSDLCKDAPRCPDEPNKEAFNDTRWMTGHVGHHRPPVSLTCPADAYVPDKGTVAYIRTARTPLHALDV</sequence>
<protein>
    <recommendedName>
        <fullName evidence="1">RNA-directed DNA polymerase</fullName>
        <ecNumber evidence="1">2.7.7.49</ecNumber>
    </recommendedName>
</protein>
<dbReference type="CDD" id="cd09274">
    <property type="entry name" value="RNase_HI_RT_Ty3"/>
    <property type="match status" value="1"/>
</dbReference>
<evidence type="ECO:0000259" key="11">
    <source>
        <dbReference type="PROSITE" id="PS50878"/>
    </source>
</evidence>
<dbReference type="OrthoDB" id="427924at2759"/>
<dbReference type="Proteomes" id="UP000299102">
    <property type="component" value="Unassembled WGS sequence"/>
</dbReference>
<dbReference type="InterPro" id="IPR043502">
    <property type="entry name" value="DNA/RNA_pol_sf"/>
</dbReference>
<evidence type="ECO:0000259" key="12">
    <source>
        <dbReference type="PROSITE" id="PS50994"/>
    </source>
</evidence>
<feature type="domain" description="Reverse transcriptase" evidence="11">
    <location>
        <begin position="91"/>
        <end position="274"/>
    </location>
</feature>
<comment type="caution">
    <text evidence="13">The sequence shown here is derived from an EMBL/GenBank/DDBJ whole genome shotgun (WGS) entry which is preliminary data.</text>
</comment>
<evidence type="ECO:0000256" key="9">
    <source>
        <dbReference type="SAM" id="Coils"/>
    </source>
</evidence>
<keyword evidence="14" id="KW-1185">Reference proteome</keyword>
<gene>
    <name evidence="13" type="primary">pol</name>
    <name evidence="13" type="ORF">EVAR_63796_1</name>
</gene>
<evidence type="ECO:0000313" key="13">
    <source>
        <dbReference type="EMBL" id="GBP89271.1"/>
    </source>
</evidence>
<evidence type="ECO:0000256" key="7">
    <source>
        <dbReference type="ARBA" id="ARBA00022801"/>
    </source>
</evidence>
<dbReference type="FunFam" id="3.10.10.10:FF:000007">
    <property type="entry name" value="Retrovirus-related Pol polyprotein from transposon 17.6-like Protein"/>
    <property type="match status" value="1"/>
</dbReference>
<accession>A0A4C1ZK65</accession>
<dbReference type="PROSITE" id="PS50994">
    <property type="entry name" value="INTEGRASE"/>
    <property type="match status" value="1"/>
</dbReference>
<feature type="coiled-coil region" evidence="9">
    <location>
        <begin position="232"/>
        <end position="266"/>
    </location>
</feature>
<dbReference type="EC" id="2.7.7.49" evidence="1"/>
<dbReference type="Gene3D" id="3.30.420.10">
    <property type="entry name" value="Ribonuclease H-like superfamily/Ribonuclease H"/>
    <property type="match status" value="1"/>
</dbReference>
<dbReference type="GO" id="GO:0003676">
    <property type="term" value="F:nucleic acid binding"/>
    <property type="evidence" value="ECO:0007669"/>
    <property type="project" value="InterPro"/>
</dbReference>
<dbReference type="Gene3D" id="1.10.340.70">
    <property type="match status" value="1"/>
</dbReference>
<feature type="domain" description="Integrase catalytic" evidence="12">
    <location>
        <begin position="674"/>
        <end position="828"/>
    </location>
</feature>
<dbReference type="InterPro" id="IPR043128">
    <property type="entry name" value="Rev_trsase/Diguanyl_cyclase"/>
</dbReference>
<evidence type="ECO:0000256" key="6">
    <source>
        <dbReference type="ARBA" id="ARBA00022759"/>
    </source>
</evidence>
<dbReference type="InterPro" id="IPR012337">
    <property type="entry name" value="RNaseH-like_sf"/>
</dbReference>
<dbReference type="AlphaFoldDB" id="A0A4C1ZK65"/>
<dbReference type="PANTHER" id="PTHR37984">
    <property type="entry name" value="PROTEIN CBG26694"/>
    <property type="match status" value="1"/>
</dbReference>
<proteinExistence type="predicted"/>
<dbReference type="Pfam" id="PF00078">
    <property type="entry name" value="RVT_1"/>
    <property type="match status" value="1"/>
</dbReference>
<evidence type="ECO:0000256" key="10">
    <source>
        <dbReference type="SAM" id="MobiDB-lite"/>
    </source>
</evidence>
<keyword evidence="2" id="KW-0645">Protease</keyword>
<dbReference type="InterPro" id="IPR050951">
    <property type="entry name" value="Retrovirus_Pol_polyprotein"/>
</dbReference>
<dbReference type="GO" id="GO:0008233">
    <property type="term" value="F:peptidase activity"/>
    <property type="evidence" value="ECO:0007669"/>
    <property type="project" value="UniProtKB-KW"/>
</dbReference>
<dbReference type="SUPFAM" id="SSF56672">
    <property type="entry name" value="DNA/RNA polymerases"/>
    <property type="match status" value="1"/>
</dbReference>
<dbReference type="GO" id="GO:0004519">
    <property type="term" value="F:endonuclease activity"/>
    <property type="evidence" value="ECO:0007669"/>
    <property type="project" value="UniProtKB-KW"/>
</dbReference>
<dbReference type="PROSITE" id="PS50878">
    <property type="entry name" value="RT_POL"/>
    <property type="match status" value="1"/>
</dbReference>
<dbReference type="EMBL" id="BGZK01001988">
    <property type="protein sequence ID" value="GBP89271.1"/>
    <property type="molecule type" value="Genomic_DNA"/>
</dbReference>
<dbReference type="GO" id="GO:0006508">
    <property type="term" value="P:proteolysis"/>
    <property type="evidence" value="ECO:0007669"/>
    <property type="project" value="UniProtKB-KW"/>
</dbReference>
<evidence type="ECO:0000256" key="4">
    <source>
        <dbReference type="ARBA" id="ARBA00022695"/>
    </source>
</evidence>
<dbReference type="PANTHER" id="PTHR37984:SF5">
    <property type="entry name" value="PROTEIN NYNRIN-LIKE"/>
    <property type="match status" value="1"/>
</dbReference>
<evidence type="ECO:0000256" key="1">
    <source>
        <dbReference type="ARBA" id="ARBA00012493"/>
    </source>
</evidence>
<organism evidence="13 14">
    <name type="scientific">Eumeta variegata</name>
    <name type="common">Bagworm moth</name>
    <name type="synonym">Eumeta japonica</name>
    <dbReference type="NCBI Taxonomy" id="151549"/>
    <lineage>
        <taxon>Eukaryota</taxon>
        <taxon>Metazoa</taxon>
        <taxon>Ecdysozoa</taxon>
        <taxon>Arthropoda</taxon>
        <taxon>Hexapoda</taxon>
        <taxon>Insecta</taxon>
        <taxon>Pterygota</taxon>
        <taxon>Neoptera</taxon>
        <taxon>Endopterygota</taxon>
        <taxon>Lepidoptera</taxon>
        <taxon>Glossata</taxon>
        <taxon>Ditrysia</taxon>
        <taxon>Tineoidea</taxon>
        <taxon>Psychidae</taxon>
        <taxon>Oiketicinae</taxon>
        <taxon>Eumeta</taxon>
    </lineage>
</organism>
<dbReference type="InterPro" id="IPR041588">
    <property type="entry name" value="Integrase_H2C2"/>
</dbReference>
<dbReference type="InterPro" id="IPR000477">
    <property type="entry name" value="RT_dom"/>
</dbReference>
<dbReference type="GO" id="GO:0003964">
    <property type="term" value="F:RNA-directed DNA polymerase activity"/>
    <property type="evidence" value="ECO:0007669"/>
    <property type="project" value="UniProtKB-KW"/>
</dbReference>
<keyword evidence="7" id="KW-0378">Hydrolase</keyword>
<dbReference type="InterPro" id="IPR041373">
    <property type="entry name" value="RT_RNaseH"/>
</dbReference>
<reference evidence="13 14" key="1">
    <citation type="journal article" date="2019" name="Commun. Biol.">
        <title>The bagworm genome reveals a unique fibroin gene that provides high tensile strength.</title>
        <authorList>
            <person name="Kono N."/>
            <person name="Nakamura H."/>
            <person name="Ohtoshi R."/>
            <person name="Tomita M."/>
            <person name="Numata K."/>
            <person name="Arakawa K."/>
        </authorList>
    </citation>
    <scope>NUCLEOTIDE SEQUENCE [LARGE SCALE GENOMIC DNA]</scope>
</reference>
<dbReference type="Pfam" id="PF17917">
    <property type="entry name" value="RT_RNaseH"/>
    <property type="match status" value="1"/>
</dbReference>
<keyword evidence="5" id="KW-0540">Nuclease</keyword>
<keyword evidence="8" id="KW-0695">RNA-directed DNA polymerase</keyword>